<dbReference type="STRING" id="1070870.SAMN05444351_2813"/>
<evidence type="ECO:0000313" key="1">
    <source>
        <dbReference type="EMBL" id="SHG64805.1"/>
    </source>
</evidence>
<sequence length="37" mass="3626">MLTVAVLVALLLTMTLADLAPGLLPDGPGPAGVAPTR</sequence>
<organism evidence="1 2">
    <name type="scientific">Geodermatophilus nigrescens</name>
    <dbReference type="NCBI Taxonomy" id="1070870"/>
    <lineage>
        <taxon>Bacteria</taxon>
        <taxon>Bacillati</taxon>
        <taxon>Actinomycetota</taxon>
        <taxon>Actinomycetes</taxon>
        <taxon>Geodermatophilales</taxon>
        <taxon>Geodermatophilaceae</taxon>
        <taxon>Geodermatophilus</taxon>
    </lineage>
</organism>
<keyword evidence="2" id="KW-1185">Reference proteome</keyword>
<proteinExistence type="predicted"/>
<protein>
    <submittedName>
        <fullName evidence="1">Uncharacterized protein</fullName>
    </submittedName>
</protein>
<gene>
    <name evidence="1" type="ORF">SAMN05444351_2813</name>
</gene>
<reference evidence="1 2" key="1">
    <citation type="submission" date="2016-11" db="EMBL/GenBank/DDBJ databases">
        <authorList>
            <person name="Jaros S."/>
            <person name="Januszkiewicz K."/>
            <person name="Wedrychowicz H."/>
        </authorList>
    </citation>
    <scope>NUCLEOTIDE SEQUENCE [LARGE SCALE GENOMIC DNA]</scope>
    <source>
        <strain evidence="1 2">DSM 45408</strain>
    </source>
</reference>
<dbReference type="AlphaFoldDB" id="A0A1M5LIH4"/>
<name>A0A1M5LIH4_9ACTN</name>
<dbReference type="EMBL" id="FQVX01000003">
    <property type="protein sequence ID" value="SHG64805.1"/>
    <property type="molecule type" value="Genomic_DNA"/>
</dbReference>
<accession>A0A1M5LIH4</accession>
<evidence type="ECO:0000313" key="2">
    <source>
        <dbReference type="Proteomes" id="UP000184471"/>
    </source>
</evidence>
<dbReference type="Proteomes" id="UP000184471">
    <property type="component" value="Unassembled WGS sequence"/>
</dbReference>